<name>A0A7D6VNK8_9CLOT</name>
<dbReference type="KEGG" id="cint:HZF06_13305"/>
<evidence type="ECO:0000313" key="2">
    <source>
        <dbReference type="EMBL" id="QLY78069.1"/>
    </source>
</evidence>
<feature type="domain" description="HTH cro/C1-type" evidence="1">
    <location>
        <begin position="11"/>
        <end position="50"/>
    </location>
</feature>
<dbReference type="Gene3D" id="1.10.260.40">
    <property type="entry name" value="lambda repressor-like DNA-binding domains"/>
    <property type="match status" value="1"/>
</dbReference>
<accession>A0A7D6VNK8</accession>
<dbReference type="InterPro" id="IPR001387">
    <property type="entry name" value="Cro/C1-type_HTH"/>
</dbReference>
<dbReference type="RefSeq" id="WP_181600535.1">
    <property type="nucleotide sequence ID" value="NZ_CP059378.1"/>
</dbReference>
<sequence>MDNELIKLLKLAQGDRTLNAFARHSDVSAGNLSRIMNGQKPTPEVLKKLSLKAHNGIRYEDLMMAAGYIEDNEILSIKEKDDGEYTIALHNSDGYDADLPPEAIKELKEYIEFLKHKYGKIN</sequence>
<dbReference type="Proteomes" id="UP000512286">
    <property type="component" value="Chromosome"/>
</dbReference>
<organism evidence="2 3">
    <name type="scientific">Clostridium intestinale</name>
    <dbReference type="NCBI Taxonomy" id="36845"/>
    <lineage>
        <taxon>Bacteria</taxon>
        <taxon>Bacillati</taxon>
        <taxon>Bacillota</taxon>
        <taxon>Clostridia</taxon>
        <taxon>Eubacteriales</taxon>
        <taxon>Clostridiaceae</taxon>
        <taxon>Clostridium</taxon>
    </lineage>
</organism>
<dbReference type="GO" id="GO:0003677">
    <property type="term" value="F:DNA binding"/>
    <property type="evidence" value="ECO:0007669"/>
    <property type="project" value="InterPro"/>
</dbReference>
<evidence type="ECO:0000313" key="3">
    <source>
        <dbReference type="Proteomes" id="UP000512286"/>
    </source>
</evidence>
<dbReference type="InterPro" id="IPR010982">
    <property type="entry name" value="Lambda_DNA-bd_dom_sf"/>
</dbReference>
<reference evidence="2 3" key="1">
    <citation type="submission" date="2020-07" db="EMBL/GenBank/DDBJ databases">
        <title>Electron transfer.</title>
        <authorList>
            <person name="Huang L."/>
            <person name="Liu X."/>
            <person name="Zhou S."/>
        </authorList>
    </citation>
    <scope>NUCLEOTIDE SEQUENCE [LARGE SCALE GENOMIC DNA]</scope>
    <source>
        <strain evidence="2 3">Lx1</strain>
    </source>
</reference>
<proteinExistence type="predicted"/>
<dbReference type="Pfam" id="PF01381">
    <property type="entry name" value="HTH_3"/>
    <property type="match status" value="1"/>
</dbReference>
<dbReference type="EMBL" id="CP059378">
    <property type="protein sequence ID" value="QLY78069.1"/>
    <property type="molecule type" value="Genomic_DNA"/>
</dbReference>
<evidence type="ECO:0000259" key="1">
    <source>
        <dbReference type="Pfam" id="PF01381"/>
    </source>
</evidence>
<gene>
    <name evidence="2" type="ORF">HZF06_13305</name>
</gene>
<protein>
    <submittedName>
        <fullName evidence="2">Helix-turn-helix domain-containing protein</fullName>
    </submittedName>
</protein>
<dbReference type="AlphaFoldDB" id="A0A7D6VNK8"/>